<dbReference type="EMBL" id="GECU01023165">
    <property type="protein sequence ID" value="JAS84541.1"/>
    <property type="molecule type" value="Transcribed_RNA"/>
</dbReference>
<gene>
    <name evidence="1" type="ORF">g.52888</name>
</gene>
<dbReference type="AlphaFoldDB" id="A0A1B6IC88"/>
<proteinExistence type="predicted"/>
<reference evidence="1" key="1">
    <citation type="submission" date="2015-11" db="EMBL/GenBank/DDBJ databases">
        <title>De novo transcriptome assembly of four potential Pierce s Disease insect vectors from Arizona vineyards.</title>
        <authorList>
            <person name="Tassone E.E."/>
        </authorList>
    </citation>
    <scope>NUCLEOTIDE SEQUENCE</scope>
</reference>
<evidence type="ECO:0000313" key="1">
    <source>
        <dbReference type="EMBL" id="JAS84541.1"/>
    </source>
</evidence>
<feature type="non-terminal residue" evidence="1">
    <location>
        <position position="248"/>
    </location>
</feature>
<name>A0A1B6IC88_9HEMI</name>
<organism evidence="1">
    <name type="scientific">Homalodisca liturata</name>
    <dbReference type="NCBI Taxonomy" id="320908"/>
    <lineage>
        <taxon>Eukaryota</taxon>
        <taxon>Metazoa</taxon>
        <taxon>Ecdysozoa</taxon>
        <taxon>Arthropoda</taxon>
        <taxon>Hexapoda</taxon>
        <taxon>Insecta</taxon>
        <taxon>Pterygota</taxon>
        <taxon>Neoptera</taxon>
        <taxon>Paraneoptera</taxon>
        <taxon>Hemiptera</taxon>
        <taxon>Auchenorrhyncha</taxon>
        <taxon>Membracoidea</taxon>
        <taxon>Cicadellidae</taxon>
        <taxon>Cicadellinae</taxon>
        <taxon>Proconiini</taxon>
        <taxon>Homalodisca</taxon>
    </lineage>
</organism>
<sequence>RFLEPVVGAPGLRLGSRNLPLDVKRDAVLRERMESQLSLSLAIPVADERVRLATECLSNLCDLRSRVEEWEDCPRWEFEVGLLALFSCDLVTTEEVHAAIKRKGAGIKILFTKEQKRVDKENGEIMWTGDGEALVDAEGIKMRIKMRDDRITSVTVKEFRKLRERPDLLIEVFRRLNSGADKSGSMLVDCVARFSGTMFCAPSGIGTPIKIDEYLEMIHTESDPLELKIREGSCSLVVKGRREYNLVH</sequence>
<protein>
    <submittedName>
        <fullName evidence="1">Uncharacterized protein</fullName>
    </submittedName>
</protein>
<feature type="non-terminal residue" evidence="1">
    <location>
        <position position="1"/>
    </location>
</feature>
<accession>A0A1B6IC88</accession>